<gene>
    <name evidence="1" type="ORF">CHS0354_003791</name>
</gene>
<organism evidence="1 2">
    <name type="scientific">Potamilus streckersoni</name>
    <dbReference type="NCBI Taxonomy" id="2493646"/>
    <lineage>
        <taxon>Eukaryota</taxon>
        <taxon>Metazoa</taxon>
        <taxon>Spiralia</taxon>
        <taxon>Lophotrochozoa</taxon>
        <taxon>Mollusca</taxon>
        <taxon>Bivalvia</taxon>
        <taxon>Autobranchia</taxon>
        <taxon>Heteroconchia</taxon>
        <taxon>Palaeoheterodonta</taxon>
        <taxon>Unionida</taxon>
        <taxon>Unionoidea</taxon>
        <taxon>Unionidae</taxon>
        <taxon>Ambleminae</taxon>
        <taxon>Lampsilini</taxon>
        <taxon>Potamilus</taxon>
    </lineage>
</organism>
<keyword evidence="2" id="KW-1185">Reference proteome</keyword>
<reference evidence="1" key="3">
    <citation type="submission" date="2023-05" db="EMBL/GenBank/DDBJ databases">
        <authorList>
            <person name="Smith C.H."/>
        </authorList>
    </citation>
    <scope>NUCLEOTIDE SEQUENCE</scope>
    <source>
        <strain evidence="1">CHS0354</strain>
        <tissue evidence="1">Mantle</tissue>
    </source>
</reference>
<sequence length="69" mass="7800">MVDGRHGQAGTIASVAVAITVDMVYKIGREHVQILDPLMVEYIAMEMLYNTENVRQLPTAEYAVRIFLF</sequence>
<dbReference type="Proteomes" id="UP001195483">
    <property type="component" value="Unassembled WGS sequence"/>
</dbReference>
<dbReference type="EMBL" id="JAEAOA010000298">
    <property type="protein sequence ID" value="KAK3602539.1"/>
    <property type="molecule type" value="Genomic_DNA"/>
</dbReference>
<evidence type="ECO:0000313" key="1">
    <source>
        <dbReference type="EMBL" id="KAK3602539.1"/>
    </source>
</evidence>
<comment type="caution">
    <text evidence="1">The sequence shown here is derived from an EMBL/GenBank/DDBJ whole genome shotgun (WGS) entry which is preliminary data.</text>
</comment>
<reference evidence="1" key="1">
    <citation type="journal article" date="2021" name="Genome Biol. Evol.">
        <title>A High-Quality Reference Genome for a Parasitic Bivalve with Doubly Uniparental Inheritance (Bivalvia: Unionida).</title>
        <authorList>
            <person name="Smith C.H."/>
        </authorList>
    </citation>
    <scope>NUCLEOTIDE SEQUENCE</scope>
    <source>
        <strain evidence="1">CHS0354</strain>
    </source>
</reference>
<reference evidence="1" key="2">
    <citation type="journal article" date="2021" name="Genome Biol. Evol.">
        <title>Developing a high-quality reference genome for a parasitic bivalve with doubly uniparental inheritance (Bivalvia: Unionida).</title>
        <authorList>
            <person name="Smith C.H."/>
        </authorList>
    </citation>
    <scope>NUCLEOTIDE SEQUENCE</scope>
    <source>
        <strain evidence="1">CHS0354</strain>
        <tissue evidence="1">Mantle</tissue>
    </source>
</reference>
<evidence type="ECO:0000313" key="2">
    <source>
        <dbReference type="Proteomes" id="UP001195483"/>
    </source>
</evidence>
<accession>A0AAE0T380</accession>
<dbReference type="AlphaFoldDB" id="A0AAE0T380"/>
<proteinExistence type="predicted"/>
<protein>
    <submittedName>
        <fullName evidence="1">Uncharacterized protein</fullName>
    </submittedName>
</protein>
<name>A0AAE0T380_9BIVA</name>